<dbReference type="EMBL" id="KV448389">
    <property type="protein sequence ID" value="OAX36856.1"/>
    <property type="molecule type" value="Genomic_DNA"/>
</dbReference>
<gene>
    <name evidence="2" type="ORF">K503DRAFT_801708</name>
</gene>
<keyword evidence="3" id="KW-1185">Reference proteome</keyword>
<dbReference type="AlphaFoldDB" id="A0A1B7MW77"/>
<proteinExistence type="predicted"/>
<reference evidence="2 3" key="1">
    <citation type="submission" date="2016-06" db="EMBL/GenBank/DDBJ databases">
        <title>Comparative genomics of the ectomycorrhizal sister species Rhizopogon vinicolor and Rhizopogon vesiculosus (Basidiomycota: Boletales) reveals a divergence of the mating type B locus.</title>
        <authorList>
            <consortium name="DOE Joint Genome Institute"/>
            <person name="Mujic A.B."/>
            <person name="Kuo A."/>
            <person name="Tritt A."/>
            <person name="Lipzen A."/>
            <person name="Chen C."/>
            <person name="Johnson J."/>
            <person name="Sharma A."/>
            <person name="Barry K."/>
            <person name="Grigoriev I.V."/>
            <person name="Spatafora J.W."/>
        </authorList>
    </citation>
    <scope>NUCLEOTIDE SEQUENCE [LARGE SCALE GENOMIC DNA]</scope>
    <source>
        <strain evidence="2 3">AM-OR11-026</strain>
    </source>
</reference>
<dbReference type="InParanoid" id="A0A1B7MW77"/>
<organism evidence="2 3">
    <name type="scientific">Rhizopogon vinicolor AM-OR11-026</name>
    <dbReference type="NCBI Taxonomy" id="1314800"/>
    <lineage>
        <taxon>Eukaryota</taxon>
        <taxon>Fungi</taxon>
        <taxon>Dikarya</taxon>
        <taxon>Basidiomycota</taxon>
        <taxon>Agaricomycotina</taxon>
        <taxon>Agaricomycetes</taxon>
        <taxon>Agaricomycetidae</taxon>
        <taxon>Boletales</taxon>
        <taxon>Suillineae</taxon>
        <taxon>Rhizopogonaceae</taxon>
        <taxon>Rhizopogon</taxon>
    </lineage>
</organism>
<dbReference type="OrthoDB" id="2675885at2759"/>
<feature type="region of interest" description="Disordered" evidence="1">
    <location>
        <begin position="114"/>
        <end position="165"/>
    </location>
</feature>
<evidence type="ECO:0000313" key="2">
    <source>
        <dbReference type="EMBL" id="OAX36856.1"/>
    </source>
</evidence>
<sequence>MFFHAILQVDKVDATNSFTEEGRDDVYDDFFRSSEPSHPFAPHGSSRPSHAFSARRLWDVLIPSRHSPPAQSLPLQPRIKRSFFARHAGPRPVTVSAARPKKLYWTAPRRVLPEGQCAEEENGDTNAETGQSSSTAAQSSSIAAPSSTPQQPQCLQAQPSTRPTQEDGYDYGCWGNFLHAVCCIPDPRA</sequence>
<evidence type="ECO:0000256" key="1">
    <source>
        <dbReference type="SAM" id="MobiDB-lite"/>
    </source>
</evidence>
<evidence type="ECO:0000313" key="3">
    <source>
        <dbReference type="Proteomes" id="UP000092154"/>
    </source>
</evidence>
<feature type="compositionally biased region" description="Low complexity" evidence="1">
    <location>
        <begin position="131"/>
        <end position="153"/>
    </location>
</feature>
<dbReference type="Proteomes" id="UP000092154">
    <property type="component" value="Unassembled WGS sequence"/>
</dbReference>
<name>A0A1B7MW77_9AGAM</name>
<feature type="compositionally biased region" description="Polar residues" evidence="1">
    <location>
        <begin position="154"/>
        <end position="163"/>
    </location>
</feature>
<accession>A0A1B7MW77</accession>
<protein>
    <submittedName>
        <fullName evidence="2">Uncharacterized protein</fullName>
    </submittedName>
</protein>